<keyword evidence="3 7" id="KW-0812">Transmembrane</keyword>
<feature type="transmembrane region" description="Helical" evidence="7">
    <location>
        <begin position="560"/>
        <end position="582"/>
    </location>
</feature>
<evidence type="ECO:0000256" key="3">
    <source>
        <dbReference type="ARBA" id="ARBA00022692"/>
    </source>
</evidence>
<keyword evidence="4" id="KW-0201">Cytochrome c-type biogenesis</keyword>
<keyword evidence="11" id="KW-1185">Reference proteome</keyword>
<dbReference type="CDD" id="cd02953">
    <property type="entry name" value="DsbDgamma"/>
    <property type="match status" value="1"/>
</dbReference>
<dbReference type="Pfam" id="PF13899">
    <property type="entry name" value="Thioredoxin_7"/>
    <property type="match status" value="1"/>
</dbReference>
<evidence type="ECO:0000259" key="9">
    <source>
        <dbReference type="PROSITE" id="PS51352"/>
    </source>
</evidence>
<evidence type="ECO:0000256" key="5">
    <source>
        <dbReference type="ARBA" id="ARBA00022989"/>
    </source>
</evidence>
<dbReference type="PANTHER" id="PTHR32234:SF3">
    <property type="entry name" value="SUPPRESSION OF COPPER SENSITIVITY PROTEIN"/>
    <property type="match status" value="1"/>
</dbReference>
<dbReference type="InterPro" id="IPR013766">
    <property type="entry name" value="Thioredoxin_domain"/>
</dbReference>
<dbReference type="PANTHER" id="PTHR32234">
    <property type="entry name" value="THIOL:DISULFIDE INTERCHANGE PROTEIN DSBD"/>
    <property type="match status" value="1"/>
</dbReference>
<keyword evidence="5 7" id="KW-1133">Transmembrane helix</keyword>
<protein>
    <submittedName>
        <fullName evidence="10">Cytochrome c-type biogenesis protein DsbD, protein-disulfide reductase</fullName>
        <ecNumber evidence="10">1.8.1.8</ecNumber>
    </submittedName>
</protein>
<organism evidence="10 11">
    <name type="scientific">Candidatus Methylacidiphilum fumarolicum</name>
    <dbReference type="NCBI Taxonomy" id="591154"/>
    <lineage>
        <taxon>Bacteria</taxon>
        <taxon>Pseudomonadati</taxon>
        <taxon>Verrucomicrobiota</taxon>
        <taxon>Methylacidiphilae</taxon>
        <taxon>Methylacidiphilales</taxon>
        <taxon>Methylacidiphilaceae</taxon>
        <taxon>Methylacidiphilum (ex Ratnadevi et al. 2023)</taxon>
    </lineage>
</organism>
<sequence length="727" mass="80366">MKACYCRSLCLFFLFIFYYSSTALAATSNVARSKHVEASLLSELDAVAPGSHFYVALRLKMDEGWHTYWFNPGDAGSATKIDWALPAGLHAGPIQWPSPSVISLPPLTSYGYEGECWLLIPMDLSQEQQVGSTVTLKANVQWVECAQSCLPGSADLTLTLPVENSPRVDETLKESFQKAKYEIPRSPPSSIEISFLASEKNLTLFFQNKTGKVLNFESAHFFPYQNGIIQYSAPQQIRLRKEGISLEIARPSNAGAVTEPLSGVFTAKLSDWKGIEKINWDIRAKKFISPKTETQKKEVPFYFNKKFFSYLGLGFIGGLILNLMPCVLPVISLKVLNLVGAAKEEGSSSIIHGLLFVLGVLSSFWIVVGLLIFLREKGLELGWGFQLQSPPFVAFMALFFFLIALNLLGVYEIGLSLISAQSIVEKAKGYLGSFLNGVLATLVASPCTAPFMGSAIGFALAQPPVVIVLVFTSLGLGMAFPVFLLSVFPSLLRLLPKPGPWMVAFKQFLAFPILGAVIWLIWVYGKLRGIDGTLDILVALLFIGLGSWIYGKFSTPFHPLGVRVVSSLLALAILSSSFYYAVVETERLFALKTAKKEDWIPFSEAKLEEYKQQGIPVFVDFTASWCLTCQVNKKIALQNPAVKKKFEEVGVVKMEADWTNRDPKITEVLESLGRSGVPTYVFYGVDSSSPILLPEVITPNMLLDVLNKIEKAKKQKEAQTKSEEYFQ</sequence>
<keyword evidence="6 7" id="KW-0472">Membrane</keyword>
<dbReference type="InterPro" id="IPR036249">
    <property type="entry name" value="Thioredoxin-like_sf"/>
</dbReference>
<feature type="transmembrane region" description="Helical" evidence="7">
    <location>
        <begin position="394"/>
        <end position="418"/>
    </location>
</feature>
<feature type="transmembrane region" description="Helical" evidence="7">
    <location>
        <begin position="504"/>
        <end position="524"/>
    </location>
</feature>
<evidence type="ECO:0000313" key="10">
    <source>
        <dbReference type="EMBL" id="CAI9086131.1"/>
    </source>
</evidence>
<dbReference type="Proteomes" id="UP001161497">
    <property type="component" value="Chromosome"/>
</dbReference>
<evidence type="ECO:0000256" key="8">
    <source>
        <dbReference type="SAM" id="SignalP"/>
    </source>
</evidence>
<dbReference type="InterPro" id="IPR035671">
    <property type="entry name" value="DsbD_gamma"/>
</dbReference>
<dbReference type="Gene3D" id="3.40.30.10">
    <property type="entry name" value="Glutaredoxin"/>
    <property type="match status" value="1"/>
</dbReference>
<feature type="transmembrane region" description="Helical" evidence="7">
    <location>
        <begin position="430"/>
        <end position="453"/>
    </location>
</feature>
<accession>A0ABM9IEK9</accession>
<evidence type="ECO:0000256" key="2">
    <source>
        <dbReference type="ARBA" id="ARBA00022475"/>
    </source>
</evidence>
<comment type="subcellular location">
    <subcellularLocation>
        <location evidence="1">Cell membrane</location>
        <topology evidence="1">Multi-pass membrane protein</topology>
    </subcellularLocation>
</comment>
<feature type="transmembrane region" description="Helical" evidence="7">
    <location>
        <begin position="307"/>
        <end position="333"/>
    </location>
</feature>
<keyword evidence="2" id="KW-1003">Cell membrane</keyword>
<dbReference type="PROSITE" id="PS51352">
    <property type="entry name" value="THIOREDOXIN_2"/>
    <property type="match status" value="1"/>
</dbReference>
<dbReference type="InterPro" id="IPR028250">
    <property type="entry name" value="DsbDN"/>
</dbReference>
<dbReference type="RefSeq" id="WP_009060858.1">
    <property type="nucleotide sequence ID" value="NZ_LXJS01000046.1"/>
</dbReference>
<evidence type="ECO:0000256" key="4">
    <source>
        <dbReference type="ARBA" id="ARBA00022748"/>
    </source>
</evidence>
<keyword evidence="8" id="KW-0732">Signal</keyword>
<dbReference type="Pfam" id="PF02683">
    <property type="entry name" value="DsbD_TM"/>
    <property type="match status" value="1"/>
</dbReference>
<feature type="transmembrane region" description="Helical" evidence="7">
    <location>
        <begin position="354"/>
        <end position="374"/>
    </location>
</feature>
<evidence type="ECO:0000256" key="7">
    <source>
        <dbReference type="SAM" id="Phobius"/>
    </source>
</evidence>
<evidence type="ECO:0000313" key="11">
    <source>
        <dbReference type="Proteomes" id="UP001161497"/>
    </source>
</evidence>
<proteinExistence type="predicted"/>
<keyword evidence="10" id="KW-0560">Oxidoreductase</keyword>
<feature type="chain" id="PRO_5046214760" evidence="8">
    <location>
        <begin position="26"/>
        <end position="727"/>
    </location>
</feature>
<evidence type="ECO:0000256" key="6">
    <source>
        <dbReference type="ARBA" id="ARBA00023136"/>
    </source>
</evidence>
<evidence type="ECO:0000256" key="1">
    <source>
        <dbReference type="ARBA" id="ARBA00004651"/>
    </source>
</evidence>
<feature type="domain" description="Thioredoxin" evidence="9">
    <location>
        <begin position="580"/>
        <end position="711"/>
    </location>
</feature>
<dbReference type="Pfam" id="PF11412">
    <property type="entry name" value="DsbD_N"/>
    <property type="match status" value="1"/>
</dbReference>
<dbReference type="SUPFAM" id="SSF52833">
    <property type="entry name" value="Thioredoxin-like"/>
    <property type="match status" value="1"/>
</dbReference>
<feature type="signal peptide" evidence="8">
    <location>
        <begin position="1"/>
        <end position="25"/>
    </location>
</feature>
<feature type="transmembrane region" description="Helical" evidence="7">
    <location>
        <begin position="465"/>
        <end position="492"/>
    </location>
</feature>
<gene>
    <name evidence="10" type="ORF">MFUM_1807</name>
</gene>
<feature type="transmembrane region" description="Helical" evidence="7">
    <location>
        <begin position="536"/>
        <end position="553"/>
    </location>
</feature>
<reference evidence="10" key="1">
    <citation type="submission" date="2023-03" db="EMBL/GenBank/DDBJ databases">
        <authorList>
            <person name="Cremers G."/>
            <person name="Picone N."/>
        </authorList>
    </citation>
    <scope>NUCLEOTIDE SEQUENCE</scope>
    <source>
        <strain evidence="10">Sample_alias</strain>
    </source>
</reference>
<name>A0ABM9IEK9_9BACT</name>
<dbReference type="EC" id="1.8.1.8" evidence="10"/>
<dbReference type="GO" id="GO:0047134">
    <property type="term" value="F:protein-disulfide reductase [NAD(P)H] activity"/>
    <property type="evidence" value="ECO:0007669"/>
    <property type="project" value="UniProtKB-EC"/>
</dbReference>
<dbReference type="EMBL" id="OX458932">
    <property type="protein sequence ID" value="CAI9086131.1"/>
    <property type="molecule type" value="Genomic_DNA"/>
</dbReference>
<dbReference type="InterPro" id="IPR003834">
    <property type="entry name" value="Cyt_c_assmbl_TM_dom"/>
</dbReference>